<protein>
    <recommendedName>
        <fullName evidence="5">Nicotinamidase-like amidase</fullName>
    </recommendedName>
</protein>
<dbReference type="Gene3D" id="3.40.50.850">
    <property type="entry name" value="Isochorismatase-like"/>
    <property type="match status" value="1"/>
</dbReference>
<evidence type="ECO:0000256" key="2">
    <source>
        <dbReference type="ARBA" id="ARBA00022801"/>
    </source>
</evidence>
<keyword evidence="2" id="KW-0378">Hydrolase</keyword>
<gene>
    <name evidence="3" type="ORF">THII_0059</name>
</gene>
<comment type="similarity">
    <text evidence="1">Belongs to the isochorismatase family.</text>
</comment>
<dbReference type="Proteomes" id="UP000031623">
    <property type="component" value="Chromosome"/>
</dbReference>
<dbReference type="PANTHER" id="PTHR11080:SF2">
    <property type="entry name" value="LD05707P"/>
    <property type="match status" value="1"/>
</dbReference>
<accession>A0A090BU23</accession>
<dbReference type="STRING" id="40754.THII_0059"/>
<evidence type="ECO:0000313" key="4">
    <source>
        <dbReference type="Proteomes" id="UP000031623"/>
    </source>
</evidence>
<dbReference type="SUPFAM" id="SSF52499">
    <property type="entry name" value="Isochorismatase-like hydrolases"/>
    <property type="match status" value="1"/>
</dbReference>
<keyword evidence="4" id="KW-1185">Reference proteome</keyword>
<dbReference type="HOGENOM" id="CLU_067099_0_0_6"/>
<dbReference type="OrthoDB" id="9791276at2"/>
<sequence length="263" mass="29692">MNLHFLIIDPQNDFANPRGSLFVPGADKDLERLAILLKRHLTQVNAIHVTLDTHHWVDIAHPIFWLDNQGHSPEPFTIITEEAVLTGQWQTRQPHCQTRALEYVQSLQANGRYQLTIWPPHCLIGKPGHNVVTPLAEILTEWENTFAMVNYVIKGSNHWTEHYSAVRAEVPDPDDPSTLLNTGLIDELKQADLIACSGQALSHCVANTLRDITTNWSQENISKLVLIEDTTSPVPGFEELAQQFLTEMKARGMHTVKSTEFLV</sequence>
<name>A0A090BU23_9GAMM</name>
<evidence type="ECO:0000313" key="3">
    <source>
        <dbReference type="EMBL" id="BAP54356.1"/>
    </source>
</evidence>
<evidence type="ECO:0000256" key="1">
    <source>
        <dbReference type="ARBA" id="ARBA00006336"/>
    </source>
</evidence>
<evidence type="ECO:0008006" key="5">
    <source>
        <dbReference type="Google" id="ProtNLM"/>
    </source>
</evidence>
<dbReference type="EMBL" id="AP014633">
    <property type="protein sequence ID" value="BAP54356.1"/>
    <property type="molecule type" value="Genomic_DNA"/>
</dbReference>
<dbReference type="KEGG" id="tig:THII_0059"/>
<dbReference type="InterPro" id="IPR036380">
    <property type="entry name" value="Isochorismatase-like_sf"/>
</dbReference>
<dbReference type="PANTHER" id="PTHR11080">
    <property type="entry name" value="PYRAZINAMIDASE/NICOTINAMIDASE"/>
    <property type="match status" value="1"/>
</dbReference>
<dbReference type="InterPro" id="IPR052347">
    <property type="entry name" value="Isochorismatase_Nicotinamidase"/>
</dbReference>
<dbReference type="GO" id="GO:0016787">
    <property type="term" value="F:hydrolase activity"/>
    <property type="evidence" value="ECO:0007669"/>
    <property type="project" value="UniProtKB-KW"/>
</dbReference>
<organism evidence="3 4">
    <name type="scientific">Thioploca ingrica</name>
    <dbReference type="NCBI Taxonomy" id="40754"/>
    <lineage>
        <taxon>Bacteria</taxon>
        <taxon>Pseudomonadati</taxon>
        <taxon>Pseudomonadota</taxon>
        <taxon>Gammaproteobacteria</taxon>
        <taxon>Thiotrichales</taxon>
        <taxon>Thiotrichaceae</taxon>
        <taxon>Thioploca</taxon>
    </lineage>
</organism>
<proteinExistence type="inferred from homology"/>
<dbReference type="AlphaFoldDB" id="A0A090BU23"/>
<reference evidence="3 4" key="1">
    <citation type="journal article" date="2014" name="ISME J.">
        <title>Ecophysiology of Thioploca ingrica as revealed by the complete genome sequence supplemented with proteomic evidence.</title>
        <authorList>
            <person name="Kojima H."/>
            <person name="Ogura Y."/>
            <person name="Yamamoto N."/>
            <person name="Togashi T."/>
            <person name="Mori H."/>
            <person name="Watanabe T."/>
            <person name="Nemoto F."/>
            <person name="Kurokawa K."/>
            <person name="Hayashi T."/>
            <person name="Fukui M."/>
        </authorList>
    </citation>
    <scope>NUCLEOTIDE SEQUENCE [LARGE SCALE GENOMIC DNA]</scope>
</reference>